<evidence type="ECO:0000313" key="2">
    <source>
        <dbReference type="Proteomes" id="UP001596087"/>
    </source>
</evidence>
<protein>
    <recommendedName>
        <fullName evidence="3">ApeA N-terminal domain-containing protein</fullName>
    </recommendedName>
</protein>
<name>A0ABW0BKR4_9ACTN</name>
<reference evidence="2" key="1">
    <citation type="journal article" date="2019" name="Int. J. Syst. Evol. Microbiol.">
        <title>The Global Catalogue of Microorganisms (GCM) 10K type strain sequencing project: providing services to taxonomists for standard genome sequencing and annotation.</title>
        <authorList>
            <consortium name="The Broad Institute Genomics Platform"/>
            <consortium name="The Broad Institute Genome Sequencing Center for Infectious Disease"/>
            <person name="Wu L."/>
            <person name="Ma J."/>
        </authorList>
    </citation>
    <scope>NUCLEOTIDE SEQUENCE [LARGE SCALE GENOMIC DNA]</scope>
    <source>
        <strain evidence="2">DFY41</strain>
    </source>
</reference>
<comment type="caution">
    <text evidence="1">The sequence shown here is derived from an EMBL/GenBank/DDBJ whole genome shotgun (WGS) entry which is preliminary data.</text>
</comment>
<accession>A0ABW0BKR4</accession>
<dbReference type="RefSeq" id="WP_378591271.1">
    <property type="nucleotide sequence ID" value="NZ_JBHSKD010000018.1"/>
</dbReference>
<dbReference type="EMBL" id="JBHSKD010000018">
    <property type="protein sequence ID" value="MFC5177865.1"/>
    <property type="molecule type" value="Genomic_DNA"/>
</dbReference>
<organism evidence="1 2">
    <name type="scientific">Nocardioides taihuensis</name>
    <dbReference type="NCBI Taxonomy" id="1835606"/>
    <lineage>
        <taxon>Bacteria</taxon>
        <taxon>Bacillati</taxon>
        <taxon>Actinomycetota</taxon>
        <taxon>Actinomycetes</taxon>
        <taxon>Propionibacteriales</taxon>
        <taxon>Nocardioidaceae</taxon>
        <taxon>Nocardioides</taxon>
    </lineage>
</organism>
<evidence type="ECO:0000313" key="1">
    <source>
        <dbReference type="EMBL" id="MFC5177865.1"/>
    </source>
</evidence>
<sequence length="287" mass="31598">MTARRLFPHRVIGEDDVAWDAWWYERDGIRMPLPTLLPGWDYSRAESFGVTITIDGAAVLESTGLHSLSLLKLALLVDCPASGRRYCATERLTEDPSQQMELSVDLPPGEVADKLELSVHLVLATDTASRPRIASVAGARLGSSPKFILTLEGESSRFPTDSVSFADVGLEPAPWTLSTSFVELDDSFMGAVRLLINEAHPLGVELLSGYPDGSASERLKIDVLRMLVSITCHQVPDGRDEFDDDSVGGVVSRMCELFLNRSLQEASALFREEPLRFERLCYQAVAQ</sequence>
<proteinExistence type="predicted"/>
<dbReference type="Proteomes" id="UP001596087">
    <property type="component" value="Unassembled WGS sequence"/>
</dbReference>
<gene>
    <name evidence="1" type="ORF">ACFPGP_14375</name>
</gene>
<keyword evidence="2" id="KW-1185">Reference proteome</keyword>
<evidence type="ECO:0008006" key="3">
    <source>
        <dbReference type="Google" id="ProtNLM"/>
    </source>
</evidence>